<accession>A0A0B1SHI8</accession>
<gene>
    <name evidence="2" type="ORF">OESDEN_15483</name>
</gene>
<evidence type="ECO:0000256" key="1">
    <source>
        <dbReference type="SAM" id="MobiDB-lite"/>
    </source>
</evidence>
<dbReference type="Proteomes" id="UP000053660">
    <property type="component" value="Unassembled WGS sequence"/>
</dbReference>
<dbReference type="OrthoDB" id="5860066at2759"/>
<reference evidence="2 3" key="1">
    <citation type="submission" date="2014-03" db="EMBL/GenBank/DDBJ databases">
        <title>Draft genome of the hookworm Oesophagostomum dentatum.</title>
        <authorList>
            <person name="Mitreva M."/>
        </authorList>
    </citation>
    <scope>NUCLEOTIDE SEQUENCE [LARGE SCALE GENOMIC DNA]</scope>
    <source>
        <strain evidence="2 3">OD-Hann</strain>
    </source>
</reference>
<evidence type="ECO:0000313" key="2">
    <source>
        <dbReference type="EMBL" id="KHJ84798.1"/>
    </source>
</evidence>
<feature type="compositionally biased region" description="Polar residues" evidence="1">
    <location>
        <begin position="1"/>
        <end position="27"/>
    </location>
</feature>
<feature type="region of interest" description="Disordered" evidence="1">
    <location>
        <begin position="1"/>
        <end position="44"/>
    </location>
</feature>
<dbReference type="AlphaFoldDB" id="A0A0B1SHI8"/>
<proteinExistence type="predicted"/>
<organism evidence="2 3">
    <name type="scientific">Oesophagostomum dentatum</name>
    <name type="common">Nodular worm</name>
    <dbReference type="NCBI Taxonomy" id="61180"/>
    <lineage>
        <taxon>Eukaryota</taxon>
        <taxon>Metazoa</taxon>
        <taxon>Ecdysozoa</taxon>
        <taxon>Nematoda</taxon>
        <taxon>Chromadorea</taxon>
        <taxon>Rhabditida</taxon>
        <taxon>Rhabditina</taxon>
        <taxon>Rhabditomorpha</taxon>
        <taxon>Strongyloidea</taxon>
        <taxon>Strongylidae</taxon>
        <taxon>Oesophagostomum</taxon>
    </lineage>
</organism>
<feature type="region of interest" description="Disordered" evidence="1">
    <location>
        <begin position="117"/>
        <end position="163"/>
    </location>
</feature>
<sequence>RRHSGHSTQTAASDYSSTNGGTPSIDRSLQEGMRNYHPSENGYHTDLQYNRAERNSSPLKHGSIRQGFSAEEQLFMLYMKQNPEILSGLGIRYPHSTGKAMEELPYRRVELRLADGVSPAHSDSPRQGRYLKKSQAVTTNRKTDMPVKEHDEERRSSYDKMPPEKRIGSLIKYEMMQLKEREEELQKSRRALGLPSLEETMDLWKQGNADPFTYRSAAGYNRMNDVG</sequence>
<protein>
    <submittedName>
        <fullName evidence="2">Uncharacterized protein</fullName>
    </submittedName>
</protein>
<feature type="compositionally biased region" description="Basic and acidic residues" evidence="1">
    <location>
        <begin position="141"/>
        <end position="163"/>
    </location>
</feature>
<evidence type="ECO:0000313" key="3">
    <source>
        <dbReference type="Proteomes" id="UP000053660"/>
    </source>
</evidence>
<feature type="non-terminal residue" evidence="2">
    <location>
        <position position="1"/>
    </location>
</feature>
<dbReference type="EMBL" id="KN566716">
    <property type="protein sequence ID" value="KHJ84798.1"/>
    <property type="molecule type" value="Genomic_DNA"/>
</dbReference>
<name>A0A0B1SHI8_OESDE</name>
<keyword evidence="3" id="KW-1185">Reference proteome</keyword>